<proteinExistence type="predicted"/>
<accession>A0A2K3QCM5</accession>
<dbReference type="SMART" id="SM00298">
    <property type="entry name" value="CHROMO"/>
    <property type="match status" value="1"/>
</dbReference>
<evidence type="ECO:0000256" key="2">
    <source>
        <dbReference type="SAM" id="MobiDB-lite"/>
    </source>
</evidence>
<dbReference type="SUPFAM" id="SSF54160">
    <property type="entry name" value="Chromo domain-like"/>
    <property type="match status" value="1"/>
</dbReference>
<feature type="region of interest" description="Disordered" evidence="2">
    <location>
        <begin position="416"/>
        <end position="435"/>
    </location>
</feature>
<comment type="subunit">
    <text evidence="1">Component of the NuA4 histone acetyltransferase complex.</text>
</comment>
<feature type="compositionally biased region" description="Polar residues" evidence="2">
    <location>
        <begin position="350"/>
        <end position="364"/>
    </location>
</feature>
<dbReference type="InterPro" id="IPR000953">
    <property type="entry name" value="Chromo/chromo_shadow_dom"/>
</dbReference>
<evidence type="ECO:0000259" key="3">
    <source>
        <dbReference type="PROSITE" id="PS50013"/>
    </source>
</evidence>
<dbReference type="InterPro" id="IPR023780">
    <property type="entry name" value="Chromo_domain"/>
</dbReference>
<dbReference type="CDD" id="cd00024">
    <property type="entry name" value="CD_CSD"/>
    <property type="match status" value="1"/>
</dbReference>
<protein>
    <recommendedName>
        <fullName evidence="3">Chromo domain-containing protein</fullName>
    </recommendedName>
</protein>
<organism evidence="4 5">
    <name type="scientific">Tolypocladium capitatum</name>
    <dbReference type="NCBI Taxonomy" id="45235"/>
    <lineage>
        <taxon>Eukaryota</taxon>
        <taxon>Fungi</taxon>
        <taxon>Dikarya</taxon>
        <taxon>Ascomycota</taxon>
        <taxon>Pezizomycotina</taxon>
        <taxon>Sordariomycetes</taxon>
        <taxon>Hypocreomycetidae</taxon>
        <taxon>Hypocreales</taxon>
        <taxon>Ophiocordycipitaceae</taxon>
        <taxon>Tolypocladium</taxon>
    </lineage>
</organism>
<evidence type="ECO:0000313" key="5">
    <source>
        <dbReference type="Proteomes" id="UP000236621"/>
    </source>
</evidence>
<dbReference type="EMBL" id="NRSZ01000782">
    <property type="protein sequence ID" value="PNY25288.1"/>
    <property type="molecule type" value="Genomic_DNA"/>
</dbReference>
<name>A0A2K3QCM5_9HYPO</name>
<feature type="compositionally biased region" description="Low complexity" evidence="2">
    <location>
        <begin position="452"/>
        <end position="472"/>
    </location>
</feature>
<gene>
    <name evidence="4" type="ORF">TCAP_04770</name>
</gene>
<feature type="domain" description="Chromo" evidence="3">
    <location>
        <begin position="387"/>
        <end position="455"/>
    </location>
</feature>
<dbReference type="Proteomes" id="UP000236621">
    <property type="component" value="Unassembled WGS sequence"/>
</dbReference>
<feature type="region of interest" description="Disordered" evidence="2">
    <location>
        <begin position="191"/>
        <end position="232"/>
    </location>
</feature>
<dbReference type="Pfam" id="PF00385">
    <property type="entry name" value="Chromo"/>
    <property type="match status" value="1"/>
</dbReference>
<dbReference type="GO" id="GO:0006338">
    <property type="term" value="P:chromatin remodeling"/>
    <property type="evidence" value="ECO:0007669"/>
    <property type="project" value="UniProtKB-ARBA"/>
</dbReference>
<dbReference type="PROSITE" id="PS50013">
    <property type="entry name" value="CHROMO_2"/>
    <property type="match status" value="1"/>
</dbReference>
<evidence type="ECO:0000313" key="4">
    <source>
        <dbReference type="EMBL" id="PNY25288.1"/>
    </source>
</evidence>
<feature type="compositionally biased region" description="Polar residues" evidence="2">
    <location>
        <begin position="323"/>
        <end position="332"/>
    </location>
</feature>
<dbReference type="STRING" id="45235.A0A2K3QCM5"/>
<comment type="caution">
    <text evidence="4">The sequence shown here is derived from an EMBL/GenBank/DDBJ whole genome shotgun (WGS) entry which is preliminary data.</text>
</comment>
<dbReference type="Gene3D" id="2.40.50.40">
    <property type="match status" value="1"/>
</dbReference>
<reference evidence="4 5" key="1">
    <citation type="submission" date="2017-08" db="EMBL/GenBank/DDBJ databases">
        <title>Harnessing the power of phylogenomics to disentangle the directionality and signatures of interkingdom host jumping in the parasitic fungal genus Tolypocladium.</title>
        <authorList>
            <person name="Quandt C.A."/>
            <person name="Patterson W."/>
            <person name="Spatafora J.W."/>
        </authorList>
    </citation>
    <scope>NUCLEOTIDE SEQUENCE [LARGE SCALE GENOMIC DNA]</scope>
    <source>
        <strain evidence="4 5">CBS 113982</strain>
    </source>
</reference>
<feature type="region of interest" description="Disordered" evidence="2">
    <location>
        <begin position="131"/>
        <end position="164"/>
    </location>
</feature>
<feature type="compositionally biased region" description="Basic residues" evidence="2">
    <location>
        <begin position="440"/>
        <end position="451"/>
    </location>
</feature>
<dbReference type="OrthoDB" id="3543857at2759"/>
<feature type="region of interest" description="Disordered" evidence="2">
    <location>
        <begin position="440"/>
        <end position="523"/>
    </location>
</feature>
<evidence type="ECO:0000256" key="1">
    <source>
        <dbReference type="ARBA" id="ARBA00011353"/>
    </source>
</evidence>
<feature type="region of interest" description="Disordered" evidence="2">
    <location>
        <begin position="1"/>
        <end position="25"/>
    </location>
</feature>
<dbReference type="AlphaFoldDB" id="A0A2K3QCM5"/>
<feature type="region of interest" description="Disordered" evidence="2">
    <location>
        <begin position="270"/>
        <end position="377"/>
    </location>
</feature>
<keyword evidence="5" id="KW-1185">Reference proteome</keyword>
<sequence>MERPPLSTHPSPQQRSRNGKKQSRIAIPLSLKPRDYVPGSGPPLQRLRLLPPNDSTAYIVDRILLPSPGLAANGKPLPKRMTYIVGWRDLPAARLLVPALQVLEYVSPMALEEWEWDMEMELDDERKKLAEDSQNVEPVEAGKKKGRPPAHTAIKSANVADPEAEAQTYPKTGAMSLSTPTKARLEAFDEGLRSDEEEEASPSRHLSYEIAGATTPPFADDMGVRTDEDGMEPDFMNVQGVGYVSSEQIGMGWGSDADSFDAVDLNGGASSHLSTPGPSALPFNLDSAAHPPPGNSSRFSSMPSVPPNGRPRLLGNGTGGFVSLNSNATSHATPNTTTRPPTPERPSGSKMAQSTIKQTKQPTPSRGKRAKPKTKPVLFDDNGVPVWEVKRIEDMEVYEVEGRGVVRYFRVRWEGDWPPDQNPTWEPEDNIPANMVRNYLKRSKERKRKRPSSTSTSARKAAKLKQPAPQKPTLSVGKQYGSVSEAFAGDDASHDALEMDEAGDIQHNGEEHAEDYGGDADQDELLIVDEEQA</sequence>
<dbReference type="InterPro" id="IPR016197">
    <property type="entry name" value="Chromo-like_dom_sf"/>
</dbReference>